<dbReference type="PANTHER" id="PTHR11727:SF7">
    <property type="entry name" value="DIMETHYLADENOSINE TRANSFERASE-RELATED"/>
    <property type="match status" value="1"/>
</dbReference>
<feature type="domain" description="Ribosomal RNA adenine methylase transferase N-terminal" evidence="9">
    <location>
        <begin position="18"/>
        <end position="186"/>
    </location>
</feature>
<dbReference type="GO" id="GO:0005829">
    <property type="term" value="C:cytosol"/>
    <property type="evidence" value="ECO:0007669"/>
    <property type="project" value="TreeGrafter"/>
</dbReference>
<evidence type="ECO:0000256" key="8">
    <source>
        <dbReference type="PROSITE-ProRule" id="PRU01026"/>
    </source>
</evidence>
<evidence type="ECO:0000313" key="11">
    <source>
        <dbReference type="Proteomes" id="UP000587991"/>
    </source>
</evidence>
<evidence type="ECO:0000256" key="7">
    <source>
        <dbReference type="HAMAP-Rule" id="MF_00607"/>
    </source>
</evidence>
<keyword evidence="1 7" id="KW-0963">Cytoplasm</keyword>
<dbReference type="Gene3D" id="3.40.50.150">
    <property type="entry name" value="Vaccinia Virus protein VP39"/>
    <property type="match status" value="1"/>
</dbReference>
<feature type="binding site" evidence="7 8">
    <location>
        <position position="59"/>
    </location>
    <ligand>
        <name>S-adenosyl-L-methionine</name>
        <dbReference type="ChEBI" id="CHEBI:59789"/>
    </ligand>
</feature>
<evidence type="ECO:0000256" key="6">
    <source>
        <dbReference type="ARBA" id="ARBA00022884"/>
    </source>
</evidence>
<organism evidence="10 11">
    <name type="scientific">Leeia aquatica</name>
    <dbReference type="NCBI Taxonomy" id="2725557"/>
    <lineage>
        <taxon>Bacteria</taxon>
        <taxon>Pseudomonadati</taxon>
        <taxon>Pseudomonadota</taxon>
        <taxon>Betaproteobacteria</taxon>
        <taxon>Neisseriales</taxon>
        <taxon>Leeiaceae</taxon>
        <taxon>Leeia</taxon>
    </lineage>
</organism>
<protein>
    <recommendedName>
        <fullName evidence="7">Ribosomal RNA small subunit methyltransferase A</fullName>
        <ecNumber evidence="7">2.1.1.182</ecNumber>
    </recommendedName>
    <alternativeName>
        <fullName evidence="7">16S rRNA (adenine(1518)-N(6)/adenine(1519)-N(6))-dimethyltransferase</fullName>
    </alternativeName>
    <alternativeName>
        <fullName evidence="7">16S rRNA dimethyladenosine transferase</fullName>
    </alternativeName>
    <alternativeName>
        <fullName evidence="7">16S rRNA dimethylase</fullName>
    </alternativeName>
    <alternativeName>
        <fullName evidence="7">S-adenosylmethionine-6-N', N'-adenosyl(rRNA) dimethyltransferase</fullName>
    </alternativeName>
</protein>
<evidence type="ECO:0000313" key="10">
    <source>
        <dbReference type="EMBL" id="NLR76524.1"/>
    </source>
</evidence>
<sequence length="253" mass="28409">MHTPRKRFGQHFLVDHSIIDAIVRDIYPRPGERVVEIGPGLAALTQPLLARLHHLDVVEIDRDIVARLQKQYSPDQLTIHATDALRFDFSSIGSDLRVVGNLPYNISSPLLFHLAQYRHAIRDMHFMLQKEVVDRMVAEPGSSDYGRLSVMLQYQFHLEWLLDVPPESFDPPPKVDSAVVRLIPKTDTGLDAASEARLGPLVTAAFAQRRKTVRNTLSQWFDEATLRDLGVDPGARAETLSVATFCRLAQAAT</sequence>
<comment type="subcellular location">
    <subcellularLocation>
        <location evidence="7">Cytoplasm</location>
    </subcellularLocation>
</comment>
<feature type="binding site" evidence="7 8">
    <location>
        <position position="83"/>
    </location>
    <ligand>
        <name>S-adenosyl-L-methionine</name>
        <dbReference type="ChEBI" id="CHEBI:59789"/>
    </ligand>
</feature>
<keyword evidence="2 7" id="KW-0698">rRNA processing</keyword>
<dbReference type="PROSITE" id="PS51689">
    <property type="entry name" value="SAM_RNA_A_N6_MT"/>
    <property type="match status" value="1"/>
</dbReference>
<keyword evidence="6 7" id="KW-0694">RNA-binding</keyword>
<comment type="function">
    <text evidence="7">Specifically dimethylates two adjacent adenosines (A1518 and A1519) in the loop of a conserved hairpin near the 3'-end of 16S rRNA in the 30S particle. May play a critical role in biogenesis of 30S subunits.</text>
</comment>
<dbReference type="EC" id="2.1.1.182" evidence="7"/>
<evidence type="ECO:0000256" key="5">
    <source>
        <dbReference type="ARBA" id="ARBA00022691"/>
    </source>
</evidence>
<dbReference type="InterPro" id="IPR020598">
    <property type="entry name" value="rRNA_Ade_methylase_Trfase_N"/>
</dbReference>
<feature type="binding site" evidence="7 8">
    <location>
        <position position="101"/>
    </location>
    <ligand>
        <name>S-adenosyl-L-methionine</name>
        <dbReference type="ChEBI" id="CHEBI:59789"/>
    </ligand>
</feature>
<dbReference type="FunFam" id="1.10.8.100:FF:000001">
    <property type="entry name" value="Ribosomal RNA small subunit methyltransferase A"/>
    <property type="match status" value="1"/>
</dbReference>
<dbReference type="SUPFAM" id="SSF53335">
    <property type="entry name" value="S-adenosyl-L-methionine-dependent methyltransferases"/>
    <property type="match status" value="1"/>
</dbReference>
<comment type="catalytic activity">
    <reaction evidence="7">
        <text>adenosine(1518)/adenosine(1519) in 16S rRNA + 4 S-adenosyl-L-methionine = N(6)-dimethyladenosine(1518)/N(6)-dimethyladenosine(1519) in 16S rRNA + 4 S-adenosyl-L-homocysteine + 4 H(+)</text>
        <dbReference type="Rhea" id="RHEA:19609"/>
        <dbReference type="Rhea" id="RHEA-COMP:10232"/>
        <dbReference type="Rhea" id="RHEA-COMP:10233"/>
        <dbReference type="ChEBI" id="CHEBI:15378"/>
        <dbReference type="ChEBI" id="CHEBI:57856"/>
        <dbReference type="ChEBI" id="CHEBI:59789"/>
        <dbReference type="ChEBI" id="CHEBI:74411"/>
        <dbReference type="ChEBI" id="CHEBI:74493"/>
        <dbReference type="EC" id="2.1.1.182"/>
    </reaction>
</comment>
<dbReference type="GO" id="GO:0052908">
    <property type="term" value="F:16S rRNA (adenine(1518)-N(6)/adenine(1519)-N(6))-dimethyltransferase activity"/>
    <property type="evidence" value="ECO:0007669"/>
    <property type="project" value="UniProtKB-EC"/>
</dbReference>
<dbReference type="Pfam" id="PF00398">
    <property type="entry name" value="RrnaAD"/>
    <property type="match status" value="1"/>
</dbReference>
<dbReference type="Proteomes" id="UP000587991">
    <property type="component" value="Unassembled WGS sequence"/>
</dbReference>
<dbReference type="AlphaFoldDB" id="A0A847S958"/>
<evidence type="ECO:0000256" key="4">
    <source>
        <dbReference type="ARBA" id="ARBA00022679"/>
    </source>
</evidence>
<dbReference type="InterPro" id="IPR011530">
    <property type="entry name" value="rRNA_adenine_dimethylase"/>
</dbReference>
<keyword evidence="11" id="KW-1185">Reference proteome</keyword>
<evidence type="ECO:0000256" key="3">
    <source>
        <dbReference type="ARBA" id="ARBA00022603"/>
    </source>
</evidence>
<keyword evidence="5 7" id="KW-0949">S-adenosyl-L-methionine</keyword>
<evidence type="ECO:0000256" key="1">
    <source>
        <dbReference type="ARBA" id="ARBA00022490"/>
    </source>
</evidence>
<dbReference type="HAMAP" id="MF_00607">
    <property type="entry name" value="16SrRNA_methyltr_A"/>
    <property type="match status" value="1"/>
</dbReference>
<dbReference type="SMART" id="SM00650">
    <property type="entry name" value="rADc"/>
    <property type="match status" value="1"/>
</dbReference>
<dbReference type="EMBL" id="JABAIM010000004">
    <property type="protein sequence ID" value="NLR76524.1"/>
    <property type="molecule type" value="Genomic_DNA"/>
</dbReference>
<dbReference type="InterPro" id="IPR001737">
    <property type="entry name" value="KsgA/Erm"/>
</dbReference>
<proteinExistence type="inferred from homology"/>
<feature type="binding site" evidence="7 8">
    <location>
        <position position="13"/>
    </location>
    <ligand>
        <name>S-adenosyl-L-methionine</name>
        <dbReference type="ChEBI" id="CHEBI:59789"/>
    </ligand>
</feature>
<comment type="caution">
    <text evidence="10">The sequence shown here is derived from an EMBL/GenBank/DDBJ whole genome shotgun (WGS) entry which is preliminary data.</text>
</comment>
<name>A0A847S958_9NEIS</name>
<dbReference type="InterPro" id="IPR023165">
    <property type="entry name" value="rRNA_Ade_diMease-like_C"/>
</dbReference>
<dbReference type="GO" id="GO:0003723">
    <property type="term" value="F:RNA binding"/>
    <property type="evidence" value="ECO:0007669"/>
    <property type="project" value="UniProtKB-UniRule"/>
</dbReference>
<accession>A0A847S958</accession>
<dbReference type="RefSeq" id="WP_168878200.1">
    <property type="nucleotide sequence ID" value="NZ_JABAIM010000004.1"/>
</dbReference>
<feature type="binding site" evidence="7 8">
    <location>
        <position position="38"/>
    </location>
    <ligand>
        <name>S-adenosyl-L-methionine</name>
        <dbReference type="ChEBI" id="CHEBI:59789"/>
    </ligand>
</feature>
<dbReference type="NCBIfam" id="TIGR00755">
    <property type="entry name" value="ksgA"/>
    <property type="match status" value="1"/>
</dbReference>
<evidence type="ECO:0000256" key="2">
    <source>
        <dbReference type="ARBA" id="ARBA00022552"/>
    </source>
</evidence>
<keyword evidence="3 7" id="KW-0489">Methyltransferase</keyword>
<feature type="binding site" evidence="7 8">
    <location>
        <position position="11"/>
    </location>
    <ligand>
        <name>S-adenosyl-L-methionine</name>
        <dbReference type="ChEBI" id="CHEBI:59789"/>
    </ligand>
</feature>
<dbReference type="PROSITE" id="PS01131">
    <property type="entry name" value="RRNA_A_DIMETH"/>
    <property type="match status" value="1"/>
</dbReference>
<dbReference type="InterPro" id="IPR020596">
    <property type="entry name" value="rRNA_Ade_Mease_Trfase_CS"/>
</dbReference>
<reference evidence="10 11" key="1">
    <citation type="submission" date="2020-04" db="EMBL/GenBank/DDBJ databases">
        <title>Draft genome of Leeia sp. IMCC25680.</title>
        <authorList>
            <person name="Song J."/>
            <person name="Cho J.-C."/>
        </authorList>
    </citation>
    <scope>NUCLEOTIDE SEQUENCE [LARGE SCALE GENOMIC DNA]</scope>
    <source>
        <strain evidence="10 11">IMCC25680</strain>
    </source>
</reference>
<comment type="similarity">
    <text evidence="7">Belongs to the class I-like SAM-binding methyltransferase superfamily. rRNA adenine N(6)-methyltransferase family. RsmA subfamily.</text>
</comment>
<keyword evidence="4 7" id="KW-0808">Transferase</keyword>
<dbReference type="PANTHER" id="PTHR11727">
    <property type="entry name" value="DIMETHYLADENOSINE TRANSFERASE"/>
    <property type="match status" value="1"/>
</dbReference>
<gene>
    <name evidence="7 10" type="primary">rsmA</name>
    <name evidence="7" type="synonym">ksgA</name>
    <name evidence="10" type="ORF">HF682_15255</name>
</gene>
<dbReference type="InterPro" id="IPR029063">
    <property type="entry name" value="SAM-dependent_MTases_sf"/>
</dbReference>
<dbReference type="Gene3D" id="1.10.8.100">
    <property type="entry name" value="Ribosomal RNA adenine dimethylase-like, domain 2"/>
    <property type="match status" value="1"/>
</dbReference>
<evidence type="ECO:0000259" key="9">
    <source>
        <dbReference type="SMART" id="SM00650"/>
    </source>
</evidence>